<keyword evidence="7" id="KW-1185">Reference proteome</keyword>
<evidence type="ECO:0000256" key="3">
    <source>
        <dbReference type="ARBA" id="ARBA00022729"/>
    </source>
</evidence>
<dbReference type="EMBL" id="CADEPI010000066">
    <property type="protein sequence ID" value="CAB3371814.1"/>
    <property type="molecule type" value="Genomic_DNA"/>
</dbReference>
<evidence type="ECO:0000313" key="7">
    <source>
        <dbReference type="Proteomes" id="UP000494165"/>
    </source>
</evidence>
<evidence type="ECO:0000256" key="1">
    <source>
        <dbReference type="ARBA" id="ARBA00004479"/>
    </source>
</evidence>
<evidence type="ECO:0000256" key="2">
    <source>
        <dbReference type="ARBA" id="ARBA00022692"/>
    </source>
</evidence>
<keyword evidence="2 5" id="KW-0812">Transmembrane</keyword>
<dbReference type="AlphaFoldDB" id="A0A8S1CN75"/>
<keyword evidence="5" id="KW-0472">Membrane</keyword>
<keyword evidence="4 5" id="KW-1133">Transmembrane helix</keyword>
<comment type="caution">
    <text evidence="6">The sequence shown here is derived from an EMBL/GenBank/DDBJ whole genome shotgun (WGS) entry which is preliminary data.</text>
</comment>
<protein>
    <submittedName>
        <fullName evidence="6">Uncharacterized protein</fullName>
    </submittedName>
</protein>
<organism evidence="6 7">
    <name type="scientific">Cloeon dipterum</name>
    <dbReference type="NCBI Taxonomy" id="197152"/>
    <lineage>
        <taxon>Eukaryota</taxon>
        <taxon>Metazoa</taxon>
        <taxon>Ecdysozoa</taxon>
        <taxon>Arthropoda</taxon>
        <taxon>Hexapoda</taxon>
        <taxon>Insecta</taxon>
        <taxon>Pterygota</taxon>
        <taxon>Palaeoptera</taxon>
        <taxon>Ephemeroptera</taxon>
        <taxon>Pisciforma</taxon>
        <taxon>Baetidae</taxon>
        <taxon>Cloeon</taxon>
    </lineage>
</organism>
<accession>A0A8S1CN75</accession>
<name>A0A8S1CN75_9INSE</name>
<comment type="subcellular location">
    <subcellularLocation>
        <location evidence="1">Membrane</location>
        <topology evidence="1">Single-pass type I membrane protein</topology>
    </subcellularLocation>
</comment>
<keyword evidence="3" id="KW-0732">Signal</keyword>
<proteinExistence type="predicted"/>
<evidence type="ECO:0000256" key="4">
    <source>
        <dbReference type="ARBA" id="ARBA00022989"/>
    </source>
</evidence>
<dbReference type="Proteomes" id="UP000494165">
    <property type="component" value="Unassembled WGS sequence"/>
</dbReference>
<dbReference type="InterPro" id="IPR031152">
    <property type="entry name" value="PLXDC"/>
</dbReference>
<reference evidence="6 7" key="1">
    <citation type="submission" date="2020-04" db="EMBL/GenBank/DDBJ databases">
        <authorList>
            <person name="Alioto T."/>
            <person name="Alioto T."/>
            <person name="Gomez Garrido J."/>
        </authorList>
    </citation>
    <scope>NUCLEOTIDE SEQUENCE [LARGE SCALE GENOMIC DNA]</scope>
</reference>
<evidence type="ECO:0000313" key="6">
    <source>
        <dbReference type="EMBL" id="CAB3371814.1"/>
    </source>
</evidence>
<dbReference type="PANTHER" id="PTHR13055">
    <property type="entry name" value="TUMOR ENDOTHELIAL MARKER 7 RELATED"/>
    <property type="match status" value="1"/>
</dbReference>
<feature type="transmembrane region" description="Helical" evidence="5">
    <location>
        <begin position="305"/>
        <end position="330"/>
    </location>
</feature>
<evidence type="ECO:0000256" key="5">
    <source>
        <dbReference type="SAM" id="Phobius"/>
    </source>
</evidence>
<sequence length="369" mass="42472">MELLRYLSILFTTASLISPISTDLRNNIHPYNSGLYTVTIETDQYFSTEIITYHYEKDAKLKEMDMKKSVVHVPEFSSKIVQLPFDFKIFGLNIREVKVMRKGGIRSANPNLQWSAIPLRIKKFDKFTPCQIRYSSEGALLTIQWEFGYHNCKNRLKLSFQLKIQDNGLIYFFYKEIPFGNLKNARFLNIDNNFGGNYKYKVPGTNDTFTLGPQLKIHETDIKDNTLIMVQPLPLCANFHERSSCLNDARYLSPPLECFWCPAIGICSSKKDFLKKVWNDNGCEPRNSSRPVKYFLEDLNQHIDMFFQGLVLGILVTCYLIISSAVIYLLRPKPARAKQTAVPSDILISLRSPNEVDALHKRLNLSGNI</sequence>
<dbReference type="PANTHER" id="PTHR13055:SF12">
    <property type="entry name" value="LD40707P"/>
    <property type="match status" value="1"/>
</dbReference>
<gene>
    <name evidence="6" type="ORF">CLODIP_2_CD00485</name>
</gene>
<dbReference type="GO" id="GO:0016020">
    <property type="term" value="C:membrane"/>
    <property type="evidence" value="ECO:0007669"/>
    <property type="project" value="UniProtKB-SubCell"/>
</dbReference>